<keyword evidence="4" id="KW-1185">Reference proteome</keyword>
<name>K9EHA2_9ACTO</name>
<dbReference type="STRING" id="202789.GCA_001457435_00194"/>
<dbReference type="InterPro" id="IPR027275">
    <property type="entry name" value="PRC-brl_dom"/>
</dbReference>
<dbReference type="EMBL" id="AGWL01000001">
    <property type="protein sequence ID" value="EKU96033.1"/>
    <property type="molecule type" value="Genomic_DNA"/>
</dbReference>
<dbReference type="Proteomes" id="UP000009888">
    <property type="component" value="Unassembled WGS sequence"/>
</dbReference>
<evidence type="ECO:0000256" key="1">
    <source>
        <dbReference type="SAM" id="MobiDB-lite"/>
    </source>
</evidence>
<organism evidence="3 4">
    <name type="scientific">Actinobaculum massiliense ACS-171-V-Col2</name>
    <dbReference type="NCBI Taxonomy" id="883066"/>
    <lineage>
        <taxon>Bacteria</taxon>
        <taxon>Bacillati</taxon>
        <taxon>Actinomycetota</taxon>
        <taxon>Actinomycetes</taxon>
        <taxon>Actinomycetales</taxon>
        <taxon>Actinomycetaceae</taxon>
        <taxon>Actinobaculum</taxon>
    </lineage>
</organism>
<evidence type="ECO:0000313" key="3">
    <source>
        <dbReference type="EMBL" id="EKU96033.1"/>
    </source>
</evidence>
<protein>
    <recommendedName>
        <fullName evidence="2">PRC-barrel domain-containing protein</fullName>
    </recommendedName>
</protein>
<dbReference type="SUPFAM" id="SSF50346">
    <property type="entry name" value="PRC-barrel domain"/>
    <property type="match status" value="1"/>
</dbReference>
<dbReference type="Gene3D" id="3.90.50.10">
    <property type="entry name" value="Photosynthetic Reaction Center, subunit H, domain 2"/>
    <property type="match status" value="1"/>
</dbReference>
<feature type="compositionally biased region" description="Basic and acidic residues" evidence="1">
    <location>
        <begin position="134"/>
        <end position="144"/>
    </location>
</feature>
<dbReference type="Pfam" id="PF05239">
    <property type="entry name" value="PRC"/>
    <property type="match status" value="1"/>
</dbReference>
<dbReference type="eggNOG" id="COG3861">
    <property type="taxonomic scope" value="Bacteria"/>
</dbReference>
<reference evidence="3 4" key="1">
    <citation type="submission" date="2012-09" db="EMBL/GenBank/DDBJ databases">
        <title>The Genome Sequence of Actinobaculum massiliae ACS-171-V-COL2.</title>
        <authorList>
            <consortium name="The Broad Institute Genome Sequencing Platform"/>
            <person name="Earl A."/>
            <person name="Ward D."/>
            <person name="Feldgarden M."/>
            <person name="Gevers D."/>
            <person name="Saerens B."/>
            <person name="Vaneechoutte M."/>
            <person name="Walker B."/>
            <person name="Young S.K."/>
            <person name="Zeng Q."/>
            <person name="Gargeya S."/>
            <person name="Fitzgerald M."/>
            <person name="Haas B."/>
            <person name="Abouelleil A."/>
            <person name="Alvarado L."/>
            <person name="Arachchi H.M."/>
            <person name="Berlin A."/>
            <person name="Chapman S.B."/>
            <person name="Goldberg J."/>
            <person name="Griggs A."/>
            <person name="Gujja S."/>
            <person name="Hansen M."/>
            <person name="Howarth C."/>
            <person name="Imamovic A."/>
            <person name="Larimer J."/>
            <person name="McCowen C."/>
            <person name="Montmayeur A."/>
            <person name="Murphy C."/>
            <person name="Neiman D."/>
            <person name="Pearson M."/>
            <person name="Priest M."/>
            <person name="Roberts A."/>
            <person name="Saif S."/>
            <person name="Shea T."/>
            <person name="Sisk P."/>
            <person name="Sykes S."/>
            <person name="Wortman J."/>
            <person name="Nusbaum C."/>
            <person name="Birren B."/>
        </authorList>
    </citation>
    <scope>NUCLEOTIDE SEQUENCE [LARGE SCALE GENOMIC DNA]</scope>
    <source>
        <strain evidence="4">ACS-171-V-Col2</strain>
    </source>
</reference>
<sequence length="144" mass="15384">MTEHTGKTVQDLFDATAFDNDGAKLGTVREVFIDDATQRPTFVEVAHGLFGLSSSLVPLQGSHLSDGKLELAFAKDAIKDAPDFDAEAGLTDEEQKRILEHYILTDVAGGDVYEVSEGESEPESGADPEAEGDGEVRPEDAATE</sequence>
<dbReference type="GO" id="GO:0019684">
    <property type="term" value="P:photosynthesis, light reaction"/>
    <property type="evidence" value="ECO:0007669"/>
    <property type="project" value="InterPro"/>
</dbReference>
<dbReference type="InterPro" id="IPR011033">
    <property type="entry name" value="PRC_barrel-like_sf"/>
</dbReference>
<dbReference type="InterPro" id="IPR014747">
    <property type="entry name" value="Bac_photo_RC_H_C"/>
</dbReference>
<evidence type="ECO:0000259" key="2">
    <source>
        <dbReference type="Pfam" id="PF05239"/>
    </source>
</evidence>
<dbReference type="RefSeq" id="WP_007000339.1">
    <property type="nucleotide sequence ID" value="NZ_JH992955.1"/>
</dbReference>
<comment type="caution">
    <text evidence="3">The sequence shown here is derived from an EMBL/GenBank/DDBJ whole genome shotgun (WGS) entry which is preliminary data.</text>
</comment>
<feature type="compositionally biased region" description="Acidic residues" evidence="1">
    <location>
        <begin position="115"/>
        <end position="133"/>
    </location>
</feature>
<accession>K9EHA2</accession>
<dbReference type="HOGENOM" id="CLU_050193_2_0_11"/>
<dbReference type="AlphaFoldDB" id="K9EHA2"/>
<feature type="region of interest" description="Disordered" evidence="1">
    <location>
        <begin position="115"/>
        <end position="144"/>
    </location>
</feature>
<evidence type="ECO:0000313" key="4">
    <source>
        <dbReference type="Proteomes" id="UP000009888"/>
    </source>
</evidence>
<dbReference type="GO" id="GO:0030077">
    <property type="term" value="C:plasma membrane light-harvesting complex"/>
    <property type="evidence" value="ECO:0007669"/>
    <property type="project" value="InterPro"/>
</dbReference>
<proteinExistence type="predicted"/>
<feature type="domain" description="PRC-barrel" evidence="2">
    <location>
        <begin position="9"/>
        <end position="70"/>
    </location>
</feature>
<gene>
    <name evidence="3" type="ORF">HMPREF9233_00121</name>
</gene>